<evidence type="ECO:0000313" key="2">
    <source>
        <dbReference type="EMBL" id="GFS94024.1"/>
    </source>
</evidence>
<reference evidence="2" key="1">
    <citation type="submission" date="2020-08" db="EMBL/GenBank/DDBJ databases">
        <title>Multicomponent nature underlies the extraordinary mechanical properties of spider dragline silk.</title>
        <authorList>
            <person name="Kono N."/>
            <person name="Nakamura H."/>
            <person name="Mori M."/>
            <person name="Yoshida Y."/>
            <person name="Ohtoshi R."/>
            <person name="Malay A.D."/>
            <person name="Moran D.A.P."/>
            <person name="Tomita M."/>
            <person name="Numata K."/>
            <person name="Arakawa K."/>
        </authorList>
    </citation>
    <scope>NUCLEOTIDE SEQUENCE</scope>
</reference>
<dbReference type="Proteomes" id="UP000887013">
    <property type="component" value="Unassembled WGS sequence"/>
</dbReference>
<organism evidence="2 3">
    <name type="scientific">Nephila pilipes</name>
    <name type="common">Giant wood spider</name>
    <name type="synonym">Nephila maculata</name>
    <dbReference type="NCBI Taxonomy" id="299642"/>
    <lineage>
        <taxon>Eukaryota</taxon>
        <taxon>Metazoa</taxon>
        <taxon>Ecdysozoa</taxon>
        <taxon>Arthropoda</taxon>
        <taxon>Chelicerata</taxon>
        <taxon>Arachnida</taxon>
        <taxon>Araneae</taxon>
        <taxon>Araneomorphae</taxon>
        <taxon>Entelegynae</taxon>
        <taxon>Araneoidea</taxon>
        <taxon>Nephilidae</taxon>
        <taxon>Nephila</taxon>
    </lineage>
</organism>
<keyword evidence="1" id="KW-0812">Transmembrane</keyword>
<keyword evidence="3" id="KW-1185">Reference proteome</keyword>
<protein>
    <submittedName>
        <fullName evidence="2">Uncharacterized protein</fullName>
    </submittedName>
</protein>
<proteinExistence type="predicted"/>
<accession>A0A8X6N548</accession>
<keyword evidence="1" id="KW-0472">Membrane</keyword>
<dbReference type="AlphaFoldDB" id="A0A8X6N548"/>
<sequence>MHLLSESNGIAISSICDFIPLLACFSALSLPFMSTCHGIHWNSTILHLITCFILLNIKDSERYWSAIVSEAEIESTRTTAFTKDSILDCTFVTAKKNHVDFNIEISYVFTHWGKL</sequence>
<name>A0A8X6N548_NEPPI</name>
<evidence type="ECO:0000256" key="1">
    <source>
        <dbReference type="SAM" id="Phobius"/>
    </source>
</evidence>
<gene>
    <name evidence="2" type="ORF">NPIL_28411</name>
</gene>
<feature type="transmembrane region" description="Helical" evidence="1">
    <location>
        <begin position="12"/>
        <end position="33"/>
    </location>
</feature>
<evidence type="ECO:0000313" key="3">
    <source>
        <dbReference type="Proteomes" id="UP000887013"/>
    </source>
</evidence>
<keyword evidence="1" id="KW-1133">Transmembrane helix</keyword>
<dbReference type="EMBL" id="BMAW01054019">
    <property type="protein sequence ID" value="GFS94024.1"/>
    <property type="molecule type" value="Genomic_DNA"/>
</dbReference>
<comment type="caution">
    <text evidence="2">The sequence shown here is derived from an EMBL/GenBank/DDBJ whole genome shotgun (WGS) entry which is preliminary data.</text>
</comment>